<dbReference type="EMBL" id="FOJM01000019">
    <property type="protein sequence ID" value="SFA58444.1"/>
    <property type="molecule type" value="Genomic_DNA"/>
</dbReference>
<keyword evidence="2" id="KW-1185">Reference proteome</keyword>
<dbReference type="Pfam" id="PF20131">
    <property type="entry name" value="MC3"/>
    <property type="match status" value="1"/>
</dbReference>
<dbReference type="RefSeq" id="WP_090987088.1">
    <property type="nucleotide sequence ID" value="NZ_FOJM01000019.1"/>
</dbReference>
<dbReference type="InterPro" id="IPR045390">
    <property type="entry name" value="ABC-3C_MC3"/>
</dbReference>
<accession>A0A1I0U340</accession>
<name>A0A1I0U340_9SPHI</name>
<evidence type="ECO:0000313" key="2">
    <source>
        <dbReference type="Proteomes" id="UP000198836"/>
    </source>
</evidence>
<dbReference type="STRING" id="332999.SAMN04488511_11953"/>
<sequence length="163" mass="18614">MKVENVFDIYQNSSLGALLLNEFVISYERINKDKQSPRIERVLPVLPILFTKDIVTSAKGRSNNIKGFYNVLEDNKLLFDIIPLKTRSMFDKTMFSLLICIKANLLDIDFSSNIISSNIDSPKQKFSPPSIEIGDLVRTARKLGGWFSNLSDVEFLMYLNLDI</sequence>
<protein>
    <submittedName>
        <fullName evidence="1">Uncharacterized protein</fullName>
    </submittedName>
</protein>
<dbReference type="Proteomes" id="UP000198836">
    <property type="component" value="Unassembled WGS sequence"/>
</dbReference>
<proteinExistence type="predicted"/>
<organism evidence="1 2">
    <name type="scientific">Pedobacter suwonensis</name>
    <dbReference type="NCBI Taxonomy" id="332999"/>
    <lineage>
        <taxon>Bacteria</taxon>
        <taxon>Pseudomonadati</taxon>
        <taxon>Bacteroidota</taxon>
        <taxon>Sphingobacteriia</taxon>
        <taxon>Sphingobacteriales</taxon>
        <taxon>Sphingobacteriaceae</taxon>
        <taxon>Pedobacter</taxon>
    </lineage>
</organism>
<dbReference type="AlphaFoldDB" id="A0A1I0U340"/>
<evidence type="ECO:0000313" key="1">
    <source>
        <dbReference type="EMBL" id="SFA58444.1"/>
    </source>
</evidence>
<reference evidence="2" key="1">
    <citation type="submission" date="2016-10" db="EMBL/GenBank/DDBJ databases">
        <authorList>
            <person name="Varghese N."/>
            <person name="Submissions S."/>
        </authorList>
    </citation>
    <scope>NUCLEOTIDE SEQUENCE [LARGE SCALE GENOMIC DNA]</scope>
    <source>
        <strain evidence="2">DSM 18130</strain>
    </source>
</reference>
<gene>
    <name evidence="1" type="ORF">SAMN04488511_11953</name>
</gene>